<proteinExistence type="predicted"/>
<dbReference type="EMBL" id="GBRH01187072">
    <property type="protein sequence ID" value="JAE10824.1"/>
    <property type="molecule type" value="Transcribed_RNA"/>
</dbReference>
<accession>A0A0A9FHV8</accession>
<reference evidence="1" key="2">
    <citation type="journal article" date="2015" name="Data Brief">
        <title>Shoot transcriptome of the giant reed, Arundo donax.</title>
        <authorList>
            <person name="Barrero R.A."/>
            <person name="Guerrero F.D."/>
            <person name="Moolhuijzen P."/>
            <person name="Goolsby J.A."/>
            <person name="Tidwell J."/>
            <person name="Bellgard S.E."/>
            <person name="Bellgard M.I."/>
        </authorList>
    </citation>
    <scope>NUCLEOTIDE SEQUENCE</scope>
    <source>
        <tissue evidence="1">Shoot tissue taken approximately 20 cm above the soil surface</tissue>
    </source>
</reference>
<protein>
    <submittedName>
        <fullName evidence="1">Uncharacterized protein</fullName>
    </submittedName>
</protein>
<name>A0A0A9FHV8_ARUDO</name>
<sequence length="12" mass="1349">MVVLSWMRGGGR</sequence>
<organism evidence="1">
    <name type="scientific">Arundo donax</name>
    <name type="common">Giant reed</name>
    <name type="synonym">Donax arundinaceus</name>
    <dbReference type="NCBI Taxonomy" id="35708"/>
    <lineage>
        <taxon>Eukaryota</taxon>
        <taxon>Viridiplantae</taxon>
        <taxon>Streptophyta</taxon>
        <taxon>Embryophyta</taxon>
        <taxon>Tracheophyta</taxon>
        <taxon>Spermatophyta</taxon>
        <taxon>Magnoliopsida</taxon>
        <taxon>Liliopsida</taxon>
        <taxon>Poales</taxon>
        <taxon>Poaceae</taxon>
        <taxon>PACMAD clade</taxon>
        <taxon>Arundinoideae</taxon>
        <taxon>Arundineae</taxon>
        <taxon>Arundo</taxon>
    </lineage>
</organism>
<reference evidence="1" key="1">
    <citation type="submission" date="2014-09" db="EMBL/GenBank/DDBJ databases">
        <authorList>
            <person name="Magalhaes I.L.F."/>
            <person name="Oliveira U."/>
            <person name="Santos F.R."/>
            <person name="Vidigal T.H.D.A."/>
            <person name="Brescovit A.D."/>
            <person name="Santos A.J."/>
        </authorList>
    </citation>
    <scope>NUCLEOTIDE SEQUENCE</scope>
    <source>
        <tissue evidence="1">Shoot tissue taken approximately 20 cm above the soil surface</tissue>
    </source>
</reference>
<evidence type="ECO:0000313" key="1">
    <source>
        <dbReference type="EMBL" id="JAE10824.1"/>
    </source>
</evidence>